<dbReference type="STRING" id="568899.SAMN05192534_101568"/>
<evidence type="ECO:0000313" key="2">
    <source>
        <dbReference type="EMBL" id="SDH08745.1"/>
    </source>
</evidence>
<reference evidence="2 3" key="1">
    <citation type="submission" date="2016-10" db="EMBL/GenBank/DDBJ databases">
        <authorList>
            <person name="de Groot N.N."/>
        </authorList>
    </citation>
    <scope>NUCLEOTIDE SEQUENCE [LARGE SCALE GENOMIC DNA]</scope>
    <source>
        <strain evidence="2 3">DSM 21632</strain>
    </source>
</reference>
<dbReference type="AlphaFoldDB" id="A0A1G7ZJF4"/>
<evidence type="ECO:0000256" key="1">
    <source>
        <dbReference type="SAM" id="MobiDB-lite"/>
    </source>
</evidence>
<keyword evidence="3" id="KW-1185">Reference proteome</keyword>
<protein>
    <submittedName>
        <fullName evidence="2">Uncharacterized protein</fullName>
    </submittedName>
</protein>
<evidence type="ECO:0000313" key="3">
    <source>
        <dbReference type="Proteomes" id="UP000199163"/>
    </source>
</evidence>
<accession>A0A1G7ZJF4</accession>
<sequence>MFENSNKLAYTNSSKLHETQGEKEYAFKQIKVPLACHR</sequence>
<name>A0A1G7ZJF4_9BACI</name>
<proteinExistence type="predicted"/>
<dbReference type="EMBL" id="FNDK01000001">
    <property type="protein sequence ID" value="SDH08745.1"/>
    <property type="molecule type" value="Genomic_DNA"/>
</dbReference>
<dbReference type="Proteomes" id="UP000199163">
    <property type="component" value="Unassembled WGS sequence"/>
</dbReference>
<gene>
    <name evidence="2" type="ORF">SAMN05192534_101568</name>
</gene>
<organism evidence="2 3">
    <name type="scientific">Alteribacillus persepolensis</name>
    <dbReference type="NCBI Taxonomy" id="568899"/>
    <lineage>
        <taxon>Bacteria</taxon>
        <taxon>Bacillati</taxon>
        <taxon>Bacillota</taxon>
        <taxon>Bacilli</taxon>
        <taxon>Bacillales</taxon>
        <taxon>Bacillaceae</taxon>
        <taxon>Alteribacillus</taxon>
    </lineage>
</organism>
<feature type="region of interest" description="Disordered" evidence="1">
    <location>
        <begin position="1"/>
        <end position="20"/>
    </location>
</feature>
<feature type="compositionally biased region" description="Polar residues" evidence="1">
    <location>
        <begin position="1"/>
        <end position="14"/>
    </location>
</feature>